<evidence type="ECO:0000313" key="3">
    <source>
        <dbReference type="Proteomes" id="UP000002729"/>
    </source>
</evidence>
<dbReference type="Pfam" id="PF00248">
    <property type="entry name" value="Aldo_ket_red"/>
    <property type="match status" value="1"/>
</dbReference>
<dbReference type="eggNOG" id="KOG1577">
    <property type="taxonomic scope" value="Eukaryota"/>
</dbReference>
<accession>F0Y3L6</accession>
<dbReference type="GO" id="GO:0016491">
    <property type="term" value="F:oxidoreductase activity"/>
    <property type="evidence" value="ECO:0007669"/>
    <property type="project" value="InterPro"/>
</dbReference>
<dbReference type="PANTHER" id="PTHR43827">
    <property type="entry name" value="2,5-DIKETO-D-GLUCONIC ACID REDUCTASE"/>
    <property type="match status" value="1"/>
</dbReference>
<reference evidence="2 3" key="1">
    <citation type="journal article" date="2011" name="Proc. Natl. Acad. Sci. U.S.A.">
        <title>Niche of harmful alga Aureococcus anophagefferens revealed through ecogenomics.</title>
        <authorList>
            <person name="Gobler C.J."/>
            <person name="Berry D.L."/>
            <person name="Dyhrman S.T."/>
            <person name="Wilhelm S.W."/>
            <person name="Salamov A."/>
            <person name="Lobanov A.V."/>
            <person name="Zhang Y."/>
            <person name="Collier J.L."/>
            <person name="Wurch L.L."/>
            <person name="Kustka A.B."/>
            <person name="Dill B.D."/>
            <person name="Shah M."/>
            <person name="VerBerkmoes N.C."/>
            <person name="Kuo A."/>
            <person name="Terry A."/>
            <person name="Pangilinan J."/>
            <person name="Lindquist E.A."/>
            <person name="Lucas S."/>
            <person name="Paulsen I.T."/>
            <person name="Hattenrath-Lehmann T.K."/>
            <person name="Talmage S.C."/>
            <person name="Walker E.A."/>
            <person name="Koch F."/>
            <person name="Burson A.M."/>
            <person name="Marcoval M.A."/>
            <person name="Tang Y.Z."/>
            <person name="Lecleir G.R."/>
            <person name="Coyne K.J."/>
            <person name="Berg G.M."/>
            <person name="Bertrand E.M."/>
            <person name="Saito M.A."/>
            <person name="Gladyshev V.N."/>
            <person name="Grigoriev I.V."/>
        </authorList>
    </citation>
    <scope>NUCLEOTIDE SEQUENCE [LARGE SCALE GENOMIC DNA]</scope>
    <source>
        <strain evidence="3">CCMP 1984</strain>
    </source>
</reference>
<protein>
    <recommendedName>
        <fullName evidence="1">NADP-dependent oxidoreductase domain-containing protein</fullName>
    </recommendedName>
</protein>
<keyword evidence="3" id="KW-1185">Reference proteome</keyword>
<dbReference type="GeneID" id="20219700"/>
<dbReference type="PRINTS" id="PR00069">
    <property type="entry name" value="ALDKETRDTASE"/>
</dbReference>
<dbReference type="SUPFAM" id="SSF51430">
    <property type="entry name" value="NAD(P)-linked oxidoreductase"/>
    <property type="match status" value="1"/>
</dbReference>
<evidence type="ECO:0000313" key="2">
    <source>
        <dbReference type="EMBL" id="EGB09970.1"/>
    </source>
</evidence>
<proteinExistence type="predicted"/>
<evidence type="ECO:0000259" key="1">
    <source>
        <dbReference type="Pfam" id="PF00248"/>
    </source>
</evidence>
<dbReference type="Proteomes" id="UP000002729">
    <property type="component" value="Unassembled WGS sequence"/>
</dbReference>
<dbReference type="CDD" id="cd19071">
    <property type="entry name" value="AKR_AKR1-5-like"/>
    <property type="match status" value="1"/>
</dbReference>
<dbReference type="RefSeq" id="XP_009034820.1">
    <property type="nucleotide sequence ID" value="XM_009036572.1"/>
</dbReference>
<name>F0Y3L6_AURAN</name>
<dbReference type="InParanoid" id="F0Y3L6"/>
<dbReference type="InterPro" id="IPR036812">
    <property type="entry name" value="NAD(P)_OxRdtase_dom_sf"/>
</dbReference>
<dbReference type="EMBL" id="GL833124">
    <property type="protein sequence ID" value="EGB09970.1"/>
    <property type="molecule type" value="Genomic_DNA"/>
</dbReference>
<dbReference type="InterPro" id="IPR023210">
    <property type="entry name" value="NADP_OxRdtase_dom"/>
</dbReference>
<dbReference type="KEGG" id="aaf:AURANDRAFT_23056"/>
<feature type="domain" description="NADP-dependent oxidoreductase" evidence="1">
    <location>
        <begin position="1"/>
        <end position="238"/>
    </location>
</feature>
<dbReference type="AlphaFoldDB" id="F0Y3L6"/>
<dbReference type="PANTHER" id="PTHR43827:SF8">
    <property type="entry name" value="ALDO_KETO REDUCTASE FAMILY PROTEIN"/>
    <property type="match status" value="1"/>
</dbReference>
<organism evidence="3">
    <name type="scientific">Aureococcus anophagefferens</name>
    <name type="common">Harmful bloom alga</name>
    <dbReference type="NCBI Taxonomy" id="44056"/>
    <lineage>
        <taxon>Eukaryota</taxon>
        <taxon>Sar</taxon>
        <taxon>Stramenopiles</taxon>
        <taxon>Ochrophyta</taxon>
        <taxon>Pelagophyceae</taxon>
        <taxon>Pelagomonadales</taxon>
        <taxon>Pelagomonadaceae</taxon>
        <taxon>Aureococcus</taxon>
    </lineage>
</organism>
<dbReference type="InterPro" id="IPR020471">
    <property type="entry name" value="AKR"/>
</dbReference>
<dbReference type="Gene3D" id="3.20.20.100">
    <property type="entry name" value="NADP-dependent oxidoreductase domain"/>
    <property type="match status" value="1"/>
</dbReference>
<sequence length="270" mass="28605">HVDSAEAYRNEAAIGRAIAKDPATASRLFLASKISDEKSLGYEGARRRVQETLRNFGVDRVDLYYLHSPFGFNRGEKARVADAWRALVELRDAGTIGALGLSNFNARDLRQFANDADLGGLRMPDVVQNKFDPYRRGDQSPAERDDVVGLCATLGVAVVAYSQLSGWPFGVGALADPLLAQIAAANGASVASVVSKWVLDAGHAAIPRSSNASHVRANLAVLDAWPAPLAPAERAAIDGLNHLVAFRENVAAGPDALGVKAASKPGRAEL</sequence>
<dbReference type="OrthoDB" id="416253at2759"/>
<feature type="non-terminal residue" evidence="2">
    <location>
        <position position="1"/>
    </location>
</feature>
<gene>
    <name evidence="2" type="ORF">AURANDRAFT_23056</name>
</gene>